<organism evidence="2 3">
    <name type="scientific">Calocera viscosa (strain TUFC12733)</name>
    <dbReference type="NCBI Taxonomy" id="1330018"/>
    <lineage>
        <taxon>Eukaryota</taxon>
        <taxon>Fungi</taxon>
        <taxon>Dikarya</taxon>
        <taxon>Basidiomycota</taxon>
        <taxon>Agaricomycotina</taxon>
        <taxon>Dacrymycetes</taxon>
        <taxon>Dacrymycetales</taxon>
        <taxon>Dacrymycetaceae</taxon>
        <taxon>Calocera</taxon>
    </lineage>
</organism>
<evidence type="ECO:0000313" key="2">
    <source>
        <dbReference type="EMBL" id="KZO90975.1"/>
    </source>
</evidence>
<feature type="compositionally biased region" description="Basic and acidic residues" evidence="1">
    <location>
        <begin position="127"/>
        <end position="139"/>
    </location>
</feature>
<dbReference type="Proteomes" id="UP000076738">
    <property type="component" value="Unassembled WGS sequence"/>
</dbReference>
<evidence type="ECO:0000313" key="3">
    <source>
        <dbReference type="Proteomes" id="UP000076738"/>
    </source>
</evidence>
<evidence type="ECO:0000256" key="1">
    <source>
        <dbReference type="SAM" id="MobiDB-lite"/>
    </source>
</evidence>
<dbReference type="OrthoDB" id="2134446at2759"/>
<reference evidence="2 3" key="1">
    <citation type="journal article" date="2016" name="Mol. Biol. Evol.">
        <title>Comparative Genomics of Early-Diverging Mushroom-Forming Fungi Provides Insights into the Origins of Lignocellulose Decay Capabilities.</title>
        <authorList>
            <person name="Nagy L.G."/>
            <person name="Riley R."/>
            <person name="Tritt A."/>
            <person name="Adam C."/>
            <person name="Daum C."/>
            <person name="Floudas D."/>
            <person name="Sun H."/>
            <person name="Yadav J.S."/>
            <person name="Pangilinan J."/>
            <person name="Larsson K.H."/>
            <person name="Matsuura K."/>
            <person name="Barry K."/>
            <person name="Labutti K."/>
            <person name="Kuo R."/>
            <person name="Ohm R.A."/>
            <person name="Bhattacharya S.S."/>
            <person name="Shirouzu T."/>
            <person name="Yoshinaga Y."/>
            <person name="Martin F.M."/>
            <person name="Grigoriev I.V."/>
            <person name="Hibbett D.S."/>
        </authorList>
    </citation>
    <scope>NUCLEOTIDE SEQUENCE [LARGE SCALE GENOMIC DNA]</scope>
    <source>
        <strain evidence="2 3">TUFC12733</strain>
    </source>
</reference>
<proteinExistence type="predicted"/>
<feature type="region of interest" description="Disordered" evidence="1">
    <location>
        <begin position="115"/>
        <end position="150"/>
    </location>
</feature>
<dbReference type="EMBL" id="KV417331">
    <property type="protein sequence ID" value="KZO90975.1"/>
    <property type="molecule type" value="Genomic_DNA"/>
</dbReference>
<keyword evidence="3" id="KW-1185">Reference proteome</keyword>
<protein>
    <submittedName>
        <fullName evidence="2">Uncharacterized protein</fullName>
    </submittedName>
</protein>
<name>A0A167GW92_CALVF</name>
<gene>
    <name evidence="2" type="ORF">CALVIDRAFT_589568</name>
</gene>
<dbReference type="AlphaFoldDB" id="A0A167GW92"/>
<sequence length="150" mass="16371">MFEIARVRIHTGNTAPNTYFDGLKGADSKSAEFGYDFVNIVNLTAPACTAVFQIAMDGLIASQMVAYLRGLSGHVLRNHKQVLSCAFNINMPFTDDLTAPNEDGSFKVHKFAKQPTPGALPAPHCPAKHEPRRAMRETPARTGGLISDLW</sequence>
<accession>A0A167GW92</accession>